<dbReference type="Proteomes" id="UP000587477">
    <property type="component" value="Chromosome"/>
</dbReference>
<evidence type="ECO:0000259" key="8">
    <source>
        <dbReference type="PROSITE" id="PS50850"/>
    </source>
</evidence>
<evidence type="ECO:0000256" key="2">
    <source>
        <dbReference type="ARBA" id="ARBA00022448"/>
    </source>
</evidence>
<evidence type="ECO:0000256" key="4">
    <source>
        <dbReference type="ARBA" id="ARBA00022692"/>
    </source>
</evidence>
<feature type="domain" description="Major facilitator superfamily (MFS) profile" evidence="8">
    <location>
        <begin position="43"/>
        <end position="432"/>
    </location>
</feature>
<dbReference type="AlphaFoldDB" id="A0A7W4LSF2"/>
<dbReference type="PANTHER" id="PTHR43124:SF3">
    <property type="entry name" value="CHLORAMPHENICOL EFFLUX PUMP RV0191"/>
    <property type="match status" value="1"/>
</dbReference>
<keyword evidence="6 7" id="KW-0472">Membrane</keyword>
<dbReference type="PRINTS" id="PR01035">
    <property type="entry name" value="TCRTETA"/>
</dbReference>
<keyword evidence="5 7" id="KW-1133">Transmembrane helix</keyword>
<dbReference type="KEGG" id="bmp:NG74_01728"/>
<proteinExistence type="predicted"/>
<dbReference type="PROSITE" id="PS50850">
    <property type="entry name" value="MFS"/>
    <property type="match status" value="1"/>
</dbReference>
<dbReference type="InterPro" id="IPR011701">
    <property type="entry name" value="MFS"/>
</dbReference>
<evidence type="ECO:0000313" key="9">
    <source>
        <dbReference type="EMBL" id="QOY29066.1"/>
    </source>
</evidence>
<name>A0A7W4LSF2_BACVE</name>
<feature type="transmembrane region" description="Helical" evidence="7">
    <location>
        <begin position="109"/>
        <end position="131"/>
    </location>
</feature>
<evidence type="ECO:0000256" key="1">
    <source>
        <dbReference type="ARBA" id="ARBA00004651"/>
    </source>
</evidence>
<dbReference type="GO" id="GO:0005886">
    <property type="term" value="C:plasma membrane"/>
    <property type="evidence" value="ECO:0007669"/>
    <property type="project" value="UniProtKB-SubCell"/>
</dbReference>
<dbReference type="InterPro" id="IPR050189">
    <property type="entry name" value="MFS_Efflux_Transporters"/>
</dbReference>
<reference evidence="10" key="1">
    <citation type="submission" date="2020-10" db="EMBL/GenBank/DDBJ databases">
        <title>Complete genome sequence of Bacillus velezensis NST6.</title>
        <authorList>
            <person name="Choi J."/>
        </authorList>
    </citation>
    <scope>NUCLEOTIDE SEQUENCE [LARGE SCALE GENOMIC DNA]</scope>
    <source>
        <strain evidence="10">NST6</strain>
    </source>
</reference>
<feature type="transmembrane region" description="Helical" evidence="7">
    <location>
        <begin position="407"/>
        <end position="428"/>
    </location>
</feature>
<feature type="transmembrane region" description="Helical" evidence="7">
    <location>
        <begin position="320"/>
        <end position="338"/>
    </location>
</feature>
<comment type="subcellular location">
    <subcellularLocation>
        <location evidence="1">Cell membrane</location>
        <topology evidence="1">Multi-pass membrane protein</topology>
    </subcellularLocation>
</comment>
<evidence type="ECO:0000256" key="7">
    <source>
        <dbReference type="SAM" id="Phobius"/>
    </source>
</evidence>
<feature type="transmembrane region" description="Helical" evidence="7">
    <location>
        <begin position="199"/>
        <end position="224"/>
    </location>
</feature>
<feature type="transmembrane region" description="Helical" evidence="7">
    <location>
        <begin position="344"/>
        <end position="367"/>
    </location>
</feature>
<feature type="transmembrane region" description="Helical" evidence="7">
    <location>
        <begin position="252"/>
        <end position="274"/>
    </location>
</feature>
<dbReference type="EMBL" id="CP063687">
    <property type="protein sequence ID" value="QOY29066.1"/>
    <property type="molecule type" value="Genomic_DNA"/>
</dbReference>
<dbReference type="InterPro" id="IPR020846">
    <property type="entry name" value="MFS_dom"/>
</dbReference>
<dbReference type="CDD" id="cd17474">
    <property type="entry name" value="MFS_YfmO_like"/>
    <property type="match status" value="1"/>
</dbReference>
<evidence type="ECO:0000256" key="6">
    <source>
        <dbReference type="ARBA" id="ARBA00023136"/>
    </source>
</evidence>
<feature type="transmembrane region" description="Helical" evidence="7">
    <location>
        <begin position="286"/>
        <end position="308"/>
    </location>
</feature>
<evidence type="ECO:0000313" key="10">
    <source>
        <dbReference type="Proteomes" id="UP000587477"/>
    </source>
</evidence>
<evidence type="ECO:0000256" key="5">
    <source>
        <dbReference type="ARBA" id="ARBA00022989"/>
    </source>
</evidence>
<evidence type="ECO:0000256" key="3">
    <source>
        <dbReference type="ARBA" id="ARBA00022475"/>
    </source>
</evidence>
<keyword evidence="2" id="KW-0813">Transport</keyword>
<dbReference type="InterPro" id="IPR036259">
    <property type="entry name" value="MFS_trans_sf"/>
</dbReference>
<organism evidence="9 10">
    <name type="scientific">Bacillus velezensis</name>
    <dbReference type="NCBI Taxonomy" id="492670"/>
    <lineage>
        <taxon>Bacteria</taxon>
        <taxon>Bacillati</taxon>
        <taxon>Bacillota</taxon>
        <taxon>Bacilli</taxon>
        <taxon>Bacillales</taxon>
        <taxon>Bacillaceae</taxon>
        <taxon>Bacillus</taxon>
        <taxon>Bacillus amyloliquefaciens group</taxon>
    </lineage>
</organism>
<dbReference type="GO" id="GO:0022857">
    <property type="term" value="F:transmembrane transporter activity"/>
    <property type="evidence" value="ECO:0007669"/>
    <property type="project" value="InterPro"/>
</dbReference>
<protein>
    <submittedName>
        <fullName evidence="9">Bacillibactin exporter</fullName>
    </submittedName>
</protein>
<keyword evidence="4 7" id="KW-0812">Transmembrane</keyword>
<feature type="transmembrane region" description="Helical" evidence="7">
    <location>
        <begin position="379"/>
        <end position="401"/>
    </location>
</feature>
<feature type="transmembrane region" description="Helical" evidence="7">
    <location>
        <begin position="44"/>
        <end position="65"/>
    </location>
</feature>
<dbReference type="InterPro" id="IPR001958">
    <property type="entry name" value="Tet-R_TetA/multi-R_MdtG-like"/>
</dbReference>
<dbReference type="SUPFAM" id="SSF103473">
    <property type="entry name" value="MFS general substrate transporter"/>
    <property type="match status" value="1"/>
</dbReference>
<accession>A0A7W4LSF2</accession>
<dbReference type="Gene3D" id="1.20.1250.20">
    <property type="entry name" value="MFS general substrate transporter like domains"/>
    <property type="match status" value="1"/>
</dbReference>
<dbReference type="Pfam" id="PF07690">
    <property type="entry name" value="MFS_1"/>
    <property type="match status" value="1"/>
</dbReference>
<sequence>MCLFFYLPFQYILCFLQGTIKQETTKYSEWVNKLSKKKNGTKNIIALASVPLVMTLGNSMLIPVLPMIEKKLSISSFQVSLIITVYSIVAIICIPIAGYLSDKFGRKKVLLPCLLIAGAGGALAAIASTAFKHPYPIILAGRVLQGIGSAGAAPVVMPFIGDLFKGDDERITAGLGDIETSNTAGKVISPILGSLLAAWFWFMPFWFIPFFSLISFFLVLFLVAKPEEQKEAPSISEFVKNVGRIFKRDGRWLFTVFIIGCVIMFLLFGVLFYLSDSLEKKYGIDGVAKGALLAIPLLFLSVSSYISGRKIGKDQGKMKFCIVFGMSAVTLSFIGLWWNHSFYLLFIFLCVSGIGIGMALPALDAVITEGVDNEESGTITSFYNSMRFIGVAAGPPIFAALMSNAGWLIFILSAFCGIVSVFLALLNISSQAKEKKESLKTV</sequence>
<keyword evidence="3" id="KW-1003">Cell membrane</keyword>
<gene>
    <name evidence="9" type="primary">ymfD</name>
    <name evidence="9" type="ORF">BACVE_004108</name>
</gene>
<dbReference type="PANTHER" id="PTHR43124">
    <property type="entry name" value="PURINE EFFLUX PUMP PBUE"/>
    <property type="match status" value="1"/>
</dbReference>
<feature type="transmembrane region" description="Helical" evidence="7">
    <location>
        <begin position="77"/>
        <end position="97"/>
    </location>
</feature>